<keyword evidence="2" id="KW-1185">Reference proteome</keyword>
<dbReference type="Gene3D" id="3.40.50.150">
    <property type="entry name" value="Vaccinia Virus protein VP39"/>
    <property type="match status" value="1"/>
</dbReference>
<sequence>MKKEDWESLVRNLFALLCPGGYLHWEDVTDSEFRPVVPLANGKELRLGGQGASGVIRSQLRIVLRNSGFTDVDEKTWNTYGVED</sequence>
<comment type="caution">
    <text evidence="1">The sequence shown here is derived from an EMBL/GenBank/DDBJ whole genome shotgun (WGS) entry which is preliminary data.</text>
</comment>
<gene>
    <name evidence="1" type="ORF">CI238_06528</name>
</gene>
<evidence type="ECO:0000313" key="1">
    <source>
        <dbReference type="EMBL" id="KZL80203.1"/>
    </source>
</evidence>
<proteinExistence type="predicted"/>
<dbReference type="InterPro" id="IPR029063">
    <property type="entry name" value="SAM-dependent_MTases_sf"/>
</dbReference>
<evidence type="ECO:0000313" key="2">
    <source>
        <dbReference type="Proteomes" id="UP000076584"/>
    </source>
</evidence>
<dbReference type="STRING" id="1573173.A0A167AJ62"/>
<organism evidence="1 2">
    <name type="scientific">Colletotrichum incanum</name>
    <name type="common">Soybean anthracnose fungus</name>
    <dbReference type="NCBI Taxonomy" id="1573173"/>
    <lineage>
        <taxon>Eukaryota</taxon>
        <taxon>Fungi</taxon>
        <taxon>Dikarya</taxon>
        <taxon>Ascomycota</taxon>
        <taxon>Pezizomycotina</taxon>
        <taxon>Sordariomycetes</taxon>
        <taxon>Hypocreomycetidae</taxon>
        <taxon>Glomerellales</taxon>
        <taxon>Glomerellaceae</taxon>
        <taxon>Colletotrichum</taxon>
        <taxon>Colletotrichum spaethianum species complex</taxon>
    </lineage>
</organism>
<protein>
    <recommendedName>
        <fullName evidence="3">Methyltransferase domain-containing protein</fullName>
    </recommendedName>
</protein>
<reference evidence="1 2" key="1">
    <citation type="submission" date="2015-06" db="EMBL/GenBank/DDBJ databases">
        <title>Survival trade-offs in plant roots during colonization by closely related pathogenic and mutualistic fungi.</title>
        <authorList>
            <person name="Hacquard S."/>
            <person name="Kracher B."/>
            <person name="Hiruma K."/>
            <person name="Weinman A."/>
            <person name="Muench P."/>
            <person name="Garrido Oter R."/>
            <person name="Ver Loren van Themaat E."/>
            <person name="Dallerey J.-F."/>
            <person name="Damm U."/>
            <person name="Henrissat B."/>
            <person name="Lespinet O."/>
            <person name="Thon M."/>
            <person name="Kemen E."/>
            <person name="McHardy A.C."/>
            <person name="Schulze-Lefert P."/>
            <person name="O'Connell R.J."/>
        </authorList>
    </citation>
    <scope>NUCLEOTIDE SEQUENCE [LARGE SCALE GENOMIC DNA]</scope>
    <source>
        <strain evidence="1 2">MAFF 238704</strain>
    </source>
</reference>
<dbReference type="SUPFAM" id="SSF53335">
    <property type="entry name" value="S-adenosyl-L-methionine-dependent methyltransferases"/>
    <property type="match status" value="1"/>
</dbReference>
<dbReference type="AlphaFoldDB" id="A0A167AJ62"/>
<name>A0A167AJ62_COLIC</name>
<accession>A0A167AJ62</accession>
<dbReference type="EMBL" id="LFIW01001965">
    <property type="protein sequence ID" value="KZL80203.1"/>
    <property type="molecule type" value="Genomic_DNA"/>
</dbReference>
<dbReference type="Proteomes" id="UP000076584">
    <property type="component" value="Unassembled WGS sequence"/>
</dbReference>
<evidence type="ECO:0008006" key="3">
    <source>
        <dbReference type="Google" id="ProtNLM"/>
    </source>
</evidence>